<name>A0AA40BAW5_9PEZI</name>
<proteinExistence type="predicted"/>
<evidence type="ECO:0000313" key="1">
    <source>
        <dbReference type="EMBL" id="KAK0730888.1"/>
    </source>
</evidence>
<comment type="caution">
    <text evidence="1">The sequence shown here is derived from an EMBL/GenBank/DDBJ whole genome shotgun (WGS) entry which is preliminary data.</text>
</comment>
<dbReference type="AlphaFoldDB" id="A0AA40BAW5"/>
<sequence>MGSAEKFYKDLEAIFWGCLYALRDGRSANGPYSFRILAKTLRVVLGLDKEFAGVSLSCQFPIVDRGRYQREKKDGSTRGEYFSVTCDGVLEHRVSCIGRIVSCIGRTGRRYRLAKLT</sequence>
<reference evidence="1" key="1">
    <citation type="submission" date="2023-06" db="EMBL/GenBank/DDBJ databases">
        <title>Genome-scale phylogeny and comparative genomics of the fungal order Sordariales.</title>
        <authorList>
            <consortium name="Lawrence Berkeley National Laboratory"/>
            <person name="Hensen N."/>
            <person name="Bonometti L."/>
            <person name="Westerberg I."/>
            <person name="Brannstrom I.O."/>
            <person name="Guillou S."/>
            <person name="Cros-Aarteil S."/>
            <person name="Calhoun S."/>
            <person name="Haridas S."/>
            <person name="Kuo A."/>
            <person name="Mondo S."/>
            <person name="Pangilinan J."/>
            <person name="Riley R."/>
            <person name="Labutti K."/>
            <person name="Andreopoulos B."/>
            <person name="Lipzen A."/>
            <person name="Chen C."/>
            <person name="Yanf M."/>
            <person name="Daum C."/>
            <person name="Ng V."/>
            <person name="Clum A."/>
            <person name="Steindorff A."/>
            <person name="Ohm R."/>
            <person name="Martin F."/>
            <person name="Silar P."/>
            <person name="Natvig D."/>
            <person name="Lalanne C."/>
            <person name="Gautier V."/>
            <person name="Ament-Velasquez S.L."/>
            <person name="Kruys A."/>
            <person name="Hutchinson M.I."/>
            <person name="Powell A.J."/>
            <person name="Barry K."/>
            <person name="Miller A.N."/>
            <person name="Grigoriev I.V."/>
            <person name="Debuchy R."/>
            <person name="Gladieux P."/>
            <person name="Thoren M.H."/>
            <person name="Johannesson H."/>
        </authorList>
    </citation>
    <scope>NUCLEOTIDE SEQUENCE</scope>
    <source>
        <strain evidence="1">SMH4607-1</strain>
    </source>
</reference>
<dbReference type="EMBL" id="JAUKUA010000001">
    <property type="protein sequence ID" value="KAK0730888.1"/>
    <property type="molecule type" value="Genomic_DNA"/>
</dbReference>
<keyword evidence="2" id="KW-1185">Reference proteome</keyword>
<accession>A0AA40BAW5</accession>
<protein>
    <submittedName>
        <fullName evidence="1">Uncharacterized protein</fullName>
    </submittedName>
</protein>
<evidence type="ECO:0000313" key="2">
    <source>
        <dbReference type="Proteomes" id="UP001172102"/>
    </source>
</evidence>
<gene>
    <name evidence="1" type="ORF">B0H67DRAFT_678618</name>
</gene>
<dbReference type="Proteomes" id="UP001172102">
    <property type="component" value="Unassembled WGS sequence"/>
</dbReference>
<organism evidence="1 2">
    <name type="scientific">Lasiosphaeris hirsuta</name>
    <dbReference type="NCBI Taxonomy" id="260670"/>
    <lineage>
        <taxon>Eukaryota</taxon>
        <taxon>Fungi</taxon>
        <taxon>Dikarya</taxon>
        <taxon>Ascomycota</taxon>
        <taxon>Pezizomycotina</taxon>
        <taxon>Sordariomycetes</taxon>
        <taxon>Sordariomycetidae</taxon>
        <taxon>Sordariales</taxon>
        <taxon>Lasiosphaeriaceae</taxon>
        <taxon>Lasiosphaeris</taxon>
    </lineage>
</organism>